<dbReference type="SUPFAM" id="SSF48726">
    <property type="entry name" value="Immunoglobulin"/>
    <property type="match status" value="1"/>
</dbReference>
<dbReference type="InterPro" id="IPR036179">
    <property type="entry name" value="Ig-like_dom_sf"/>
</dbReference>
<dbReference type="InterPro" id="IPR003599">
    <property type="entry name" value="Ig_sub"/>
</dbReference>
<evidence type="ECO:0000313" key="4">
    <source>
        <dbReference type="Proteomes" id="UP001652741"/>
    </source>
</evidence>
<gene>
    <name evidence="5" type="primary">LOC106612424</name>
</gene>
<dbReference type="RefSeq" id="XP_045559411.1">
    <property type="nucleotide sequence ID" value="XM_045703455.1"/>
</dbReference>
<evidence type="ECO:0000256" key="1">
    <source>
        <dbReference type="SAM" id="Phobius"/>
    </source>
</evidence>
<evidence type="ECO:0000313" key="5">
    <source>
        <dbReference type="RefSeq" id="XP_045559411.1"/>
    </source>
</evidence>
<protein>
    <submittedName>
        <fullName evidence="5">Uncharacterized protein isoform X1</fullName>
    </submittedName>
</protein>
<keyword evidence="2" id="KW-0732">Signal</keyword>
<sequence>MLILAHLPLLLLLGNQDSVTCIDLEKQHEVIYAVVGEPLVLNCTYNCSSGFVRGHWIKVSDCPHCPRPRETKNVTKNGDLCTLPLYFPHLSTEDFRYNYTCFSEDHESKHFSRKIEVLVSLQAQGRRSAPATTVTTDVSVTALSNHEDSIIDNEEFPVVKVLATVTVIVAAVLTAVAVYLCMSRNRYCKGKPAVICTGTTSREGSSVGRLTTGACLTNCERVALRITPADCQSDHEVPYADIMITMRGASTPELTQISYLAPGDHRERWREEAGPEARSHLQASRSADRLHVQPREVSRKMSTNSEYAVITYS</sequence>
<feature type="signal peptide" evidence="2">
    <location>
        <begin position="1"/>
        <end position="21"/>
    </location>
</feature>
<keyword evidence="1" id="KW-0812">Transmembrane</keyword>
<evidence type="ECO:0000256" key="2">
    <source>
        <dbReference type="SAM" id="SignalP"/>
    </source>
</evidence>
<keyword evidence="4" id="KW-1185">Reference proteome</keyword>
<dbReference type="GeneID" id="106612424"/>
<name>A0ABM3DKT3_SALSA</name>
<evidence type="ECO:0000259" key="3">
    <source>
        <dbReference type="SMART" id="SM00409"/>
    </source>
</evidence>
<feature type="domain" description="Immunoglobulin" evidence="3">
    <location>
        <begin position="28"/>
        <end position="120"/>
    </location>
</feature>
<dbReference type="Proteomes" id="UP001652741">
    <property type="component" value="Chromosome ssa20"/>
</dbReference>
<reference evidence="5" key="1">
    <citation type="submission" date="2025-08" db="UniProtKB">
        <authorList>
            <consortium name="RefSeq"/>
        </authorList>
    </citation>
    <scope>IDENTIFICATION</scope>
</reference>
<feature type="transmembrane region" description="Helical" evidence="1">
    <location>
        <begin position="161"/>
        <end position="182"/>
    </location>
</feature>
<accession>A0ABM3DKT3</accession>
<proteinExistence type="predicted"/>
<dbReference type="SMART" id="SM00409">
    <property type="entry name" value="IG"/>
    <property type="match status" value="1"/>
</dbReference>
<organism evidence="4 5">
    <name type="scientific">Salmo salar</name>
    <name type="common">Atlantic salmon</name>
    <dbReference type="NCBI Taxonomy" id="8030"/>
    <lineage>
        <taxon>Eukaryota</taxon>
        <taxon>Metazoa</taxon>
        <taxon>Chordata</taxon>
        <taxon>Craniata</taxon>
        <taxon>Vertebrata</taxon>
        <taxon>Euteleostomi</taxon>
        <taxon>Actinopterygii</taxon>
        <taxon>Neopterygii</taxon>
        <taxon>Teleostei</taxon>
        <taxon>Protacanthopterygii</taxon>
        <taxon>Salmoniformes</taxon>
        <taxon>Salmonidae</taxon>
        <taxon>Salmoninae</taxon>
        <taxon>Salmo</taxon>
    </lineage>
</organism>
<keyword evidence="1" id="KW-0472">Membrane</keyword>
<keyword evidence="1" id="KW-1133">Transmembrane helix</keyword>
<feature type="chain" id="PRO_5047001282" evidence="2">
    <location>
        <begin position="22"/>
        <end position="313"/>
    </location>
</feature>